<proteinExistence type="predicted"/>
<name>A0A285SU16_9HYPH</name>
<organism evidence="3 4">
    <name type="scientific">Stappia indica</name>
    <dbReference type="NCBI Taxonomy" id="538381"/>
    <lineage>
        <taxon>Bacteria</taxon>
        <taxon>Pseudomonadati</taxon>
        <taxon>Pseudomonadota</taxon>
        <taxon>Alphaproteobacteria</taxon>
        <taxon>Hyphomicrobiales</taxon>
        <taxon>Stappiaceae</taxon>
        <taxon>Stappia</taxon>
    </lineage>
</organism>
<evidence type="ECO:0000256" key="1">
    <source>
        <dbReference type="SAM" id="MobiDB-lite"/>
    </source>
</evidence>
<evidence type="ECO:0008006" key="5">
    <source>
        <dbReference type="Google" id="ProtNLM"/>
    </source>
</evidence>
<feature type="region of interest" description="Disordered" evidence="1">
    <location>
        <begin position="77"/>
        <end position="99"/>
    </location>
</feature>
<feature type="compositionally biased region" description="Gly residues" evidence="1">
    <location>
        <begin position="33"/>
        <end position="51"/>
    </location>
</feature>
<feature type="compositionally biased region" description="Pro residues" evidence="1">
    <location>
        <begin position="83"/>
        <end position="95"/>
    </location>
</feature>
<dbReference type="OrthoDB" id="7875545at2"/>
<feature type="region of interest" description="Disordered" evidence="1">
    <location>
        <begin position="26"/>
        <end position="54"/>
    </location>
</feature>
<dbReference type="RefSeq" id="WP_097175089.1">
    <property type="nucleotide sequence ID" value="NZ_OBML01000006.1"/>
</dbReference>
<feature type="signal peptide" evidence="2">
    <location>
        <begin position="1"/>
        <end position="26"/>
    </location>
</feature>
<gene>
    <name evidence="3" type="ORF">SAMN05421512_106115</name>
</gene>
<keyword evidence="4" id="KW-1185">Reference proteome</keyword>
<evidence type="ECO:0000256" key="2">
    <source>
        <dbReference type="SAM" id="SignalP"/>
    </source>
</evidence>
<feature type="chain" id="PRO_5012267445" description="Secreted protein" evidence="2">
    <location>
        <begin position="27"/>
        <end position="134"/>
    </location>
</feature>
<accession>A0A285SU16</accession>
<reference evidence="3 4" key="1">
    <citation type="submission" date="2017-08" db="EMBL/GenBank/DDBJ databases">
        <authorList>
            <person name="de Groot N.N."/>
        </authorList>
    </citation>
    <scope>NUCLEOTIDE SEQUENCE [LARGE SCALE GENOMIC DNA]</scope>
    <source>
        <strain evidence="3 4">USBA 352</strain>
    </source>
</reference>
<protein>
    <recommendedName>
        <fullName evidence="5">Secreted protein</fullName>
    </recommendedName>
</protein>
<sequence>MTKLRKFALATTAALTLSLAGTAGMAQSNSTAGNGGPAAGTGAGQSQGGSSSGRVWSYKGAADGVILCATTKCMSAQSAAAPPNSPNYPGGPPAKPRLAGGETCDTVRYVYPNGTVVVQSMCPRPVRGTISTHR</sequence>
<dbReference type="Proteomes" id="UP000219331">
    <property type="component" value="Unassembled WGS sequence"/>
</dbReference>
<evidence type="ECO:0000313" key="3">
    <source>
        <dbReference type="EMBL" id="SOC09771.1"/>
    </source>
</evidence>
<keyword evidence="2" id="KW-0732">Signal</keyword>
<dbReference type="AlphaFoldDB" id="A0A285SU16"/>
<dbReference type="EMBL" id="OBML01000006">
    <property type="protein sequence ID" value="SOC09771.1"/>
    <property type="molecule type" value="Genomic_DNA"/>
</dbReference>
<evidence type="ECO:0000313" key="4">
    <source>
        <dbReference type="Proteomes" id="UP000219331"/>
    </source>
</evidence>